<evidence type="ECO:0000313" key="3">
    <source>
        <dbReference type="EnsemblPlants" id="KRH46351"/>
    </source>
</evidence>
<organism evidence="2">
    <name type="scientific">Glycine max</name>
    <name type="common">Soybean</name>
    <name type="synonym">Glycine hispida</name>
    <dbReference type="NCBI Taxonomy" id="3847"/>
    <lineage>
        <taxon>Eukaryota</taxon>
        <taxon>Viridiplantae</taxon>
        <taxon>Streptophyta</taxon>
        <taxon>Embryophyta</taxon>
        <taxon>Tracheophyta</taxon>
        <taxon>Spermatophyta</taxon>
        <taxon>Magnoliopsida</taxon>
        <taxon>eudicotyledons</taxon>
        <taxon>Gunneridae</taxon>
        <taxon>Pentapetalae</taxon>
        <taxon>rosids</taxon>
        <taxon>fabids</taxon>
        <taxon>Fabales</taxon>
        <taxon>Fabaceae</taxon>
        <taxon>Papilionoideae</taxon>
        <taxon>50 kb inversion clade</taxon>
        <taxon>NPAAA clade</taxon>
        <taxon>indigoferoid/millettioid clade</taxon>
        <taxon>Phaseoleae</taxon>
        <taxon>Glycine</taxon>
        <taxon>Glycine subgen. Soja</taxon>
    </lineage>
</organism>
<protein>
    <submittedName>
        <fullName evidence="2 3">Uncharacterized protein</fullName>
    </submittedName>
</protein>
<sequence length="137" mass="14905">MGNICSSDDRPSRVSPAESSLVDSSSCHDRPLNLEVTTAEREHEDMISGNIGSVNKKITWEVLHSYTLSLVTKTQHEGKGNGSTEEASGQGARVIVNTDGNFHGNAAGMFGEVYDVQDAGYYHAFCFIEINNKYSDT</sequence>
<reference evidence="3" key="2">
    <citation type="submission" date="2018-02" db="UniProtKB">
        <authorList>
            <consortium name="EnsemblPlants"/>
        </authorList>
    </citation>
    <scope>IDENTIFICATION</scope>
    <source>
        <strain evidence="3">Williams 82</strain>
    </source>
</reference>
<reference evidence="2" key="3">
    <citation type="submission" date="2018-07" db="EMBL/GenBank/DDBJ databases">
        <title>WGS assembly of Glycine max.</title>
        <authorList>
            <person name="Schmutz J."/>
            <person name="Cannon S."/>
            <person name="Schlueter J."/>
            <person name="Ma J."/>
            <person name="Mitros T."/>
            <person name="Nelson W."/>
            <person name="Hyten D."/>
            <person name="Song Q."/>
            <person name="Thelen J."/>
            <person name="Cheng J."/>
            <person name="Xu D."/>
            <person name="Hellsten U."/>
            <person name="May G."/>
            <person name="Yu Y."/>
            <person name="Sakurai T."/>
            <person name="Umezawa T."/>
            <person name="Bhattacharyya M."/>
            <person name="Sandhu D."/>
            <person name="Valliyodan B."/>
            <person name="Lindquist E."/>
            <person name="Peto M."/>
            <person name="Grant D."/>
            <person name="Shu S."/>
            <person name="Goodstein D."/>
            <person name="Barry K."/>
            <person name="Futrell-Griggs M."/>
            <person name="Abernathy B."/>
            <person name="Du J."/>
            <person name="Tian Z."/>
            <person name="Zhu L."/>
            <person name="Gill N."/>
            <person name="Joshi T."/>
            <person name="Libault M."/>
            <person name="Sethuraman A."/>
            <person name="Zhang X."/>
            <person name="Shinozaki K."/>
            <person name="Nguyen H."/>
            <person name="Wing R."/>
            <person name="Cregan P."/>
            <person name="Specht J."/>
            <person name="Grimwood J."/>
            <person name="Rokhsar D."/>
            <person name="Stacey G."/>
            <person name="Shoemaker R."/>
            <person name="Jackson S."/>
        </authorList>
    </citation>
    <scope>NUCLEOTIDE SEQUENCE</scope>
    <source>
        <tissue evidence="2">Callus</tissue>
    </source>
</reference>
<dbReference type="AlphaFoldDB" id="K7LAB2"/>
<dbReference type="InParanoid" id="K7LAB2"/>
<dbReference type="Gramene" id="KRH46351">
    <property type="protein sequence ID" value="KRH46351"/>
    <property type="gene ID" value="GLYMA_08G328200"/>
</dbReference>
<reference evidence="2 3" key="1">
    <citation type="journal article" date="2010" name="Nature">
        <title>Genome sequence of the palaeopolyploid soybean.</title>
        <authorList>
            <person name="Schmutz J."/>
            <person name="Cannon S.B."/>
            <person name="Schlueter J."/>
            <person name="Ma J."/>
            <person name="Mitros T."/>
            <person name="Nelson W."/>
            <person name="Hyten D.L."/>
            <person name="Song Q."/>
            <person name="Thelen J.J."/>
            <person name="Cheng J."/>
            <person name="Xu D."/>
            <person name="Hellsten U."/>
            <person name="May G.D."/>
            <person name="Yu Y."/>
            <person name="Sakurai T."/>
            <person name="Umezawa T."/>
            <person name="Bhattacharyya M.K."/>
            <person name="Sandhu D."/>
            <person name="Valliyodan B."/>
            <person name="Lindquist E."/>
            <person name="Peto M."/>
            <person name="Grant D."/>
            <person name="Shu S."/>
            <person name="Goodstein D."/>
            <person name="Barry K."/>
            <person name="Futrell-Griggs M."/>
            <person name="Abernathy B."/>
            <person name="Du J."/>
            <person name="Tian Z."/>
            <person name="Zhu L."/>
            <person name="Gill N."/>
            <person name="Joshi T."/>
            <person name="Libault M."/>
            <person name="Sethuraman A."/>
            <person name="Zhang X.-C."/>
            <person name="Shinozaki K."/>
            <person name="Nguyen H.T."/>
            <person name="Wing R.A."/>
            <person name="Cregan P."/>
            <person name="Specht J."/>
            <person name="Grimwood J."/>
            <person name="Rokhsar D."/>
            <person name="Stacey G."/>
            <person name="Shoemaker R.C."/>
            <person name="Jackson S.A."/>
        </authorList>
    </citation>
    <scope>NUCLEOTIDE SEQUENCE</scope>
    <source>
        <strain evidence="3">cv. Williams 82</strain>
        <tissue evidence="2">Callus</tissue>
    </source>
</reference>
<feature type="region of interest" description="Disordered" evidence="1">
    <location>
        <begin position="1"/>
        <end position="28"/>
    </location>
</feature>
<keyword evidence="4" id="KW-1185">Reference proteome</keyword>
<dbReference type="Proteomes" id="UP000008827">
    <property type="component" value="Chromosome 8"/>
</dbReference>
<evidence type="ECO:0000313" key="4">
    <source>
        <dbReference type="Proteomes" id="UP000008827"/>
    </source>
</evidence>
<proteinExistence type="predicted"/>
<dbReference type="PaxDb" id="3847-GLYMA08G44031.1"/>
<dbReference type="HOGENOM" id="CLU_1868834_0_0_1"/>
<gene>
    <name evidence="2" type="ORF">GLYMA_08G328200</name>
</gene>
<accession>K7LAB2</accession>
<name>K7LAB2_SOYBN</name>
<dbReference type="EnsemblPlants" id="KRH46351">
    <property type="protein sequence ID" value="KRH46351"/>
    <property type="gene ID" value="GLYMA_08G328200"/>
</dbReference>
<dbReference type="EMBL" id="CM000841">
    <property type="protein sequence ID" value="KRH46351.1"/>
    <property type="molecule type" value="Genomic_DNA"/>
</dbReference>
<evidence type="ECO:0000313" key="2">
    <source>
        <dbReference type="EMBL" id="KRH46351.1"/>
    </source>
</evidence>
<evidence type="ECO:0000256" key="1">
    <source>
        <dbReference type="SAM" id="MobiDB-lite"/>
    </source>
</evidence>